<dbReference type="EMBL" id="UFQT01001870">
    <property type="protein sequence ID" value="SSX32047.1"/>
    <property type="molecule type" value="Genomic_DNA"/>
</dbReference>
<reference evidence="2" key="2">
    <citation type="submission" date="2018-07" db="EMBL/GenBank/DDBJ databases">
        <authorList>
            <person name="Quirk P.G."/>
            <person name="Krulwich T.A."/>
        </authorList>
    </citation>
    <scope>NUCLEOTIDE SEQUENCE</scope>
</reference>
<dbReference type="VEuPathDB" id="VectorBase:CSON004415"/>
<proteinExistence type="predicted"/>
<gene>
    <name evidence="2" type="primary">CSON004415</name>
</gene>
<organism evidence="2">
    <name type="scientific">Culicoides sonorensis</name>
    <name type="common">Biting midge</name>
    <dbReference type="NCBI Taxonomy" id="179676"/>
    <lineage>
        <taxon>Eukaryota</taxon>
        <taxon>Metazoa</taxon>
        <taxon>Ecdysozoa</taxon>
        <taxon>Arthropoda</taxon>
        <taxon>Hexapoda</taxon>
        <taxon>Insecta</taxon>
        <taxon>Pterygota</taxon>
        <taxon>Neoptera</taxon>
        <taxon>Endopterygota</taxon>
        <taxon>Diptera</taxon>
        <taxon>Nematocera</taxon>
        <taxon>Chironomoidea</taxon>
        <taxon>Ceratopogonidae</taxon>
        <taxon>Ceratopogoninae</taxon>
        <taxon>Culicoides</taxon>
        <taxon>Monoculicoides</taxon>
    </lineage>
</organism>
<evidence type="ECO:0000313" key="1">
    <source>
        <dbReference type="EMBL" id="SSX12604.1"/>
    </source>
</evidence>
<dbReference type="EMBL" id="UFQS01001870">
    <property type="protein sequence ID" value="SSX12604.1"/>
    <property type="molecule type" value="Genomic_DNA"/>
</dbReference>
<protein>
    <submittedName>
        <fullName evidence="2">CSON004415 protein</fullName>
    </submittedName>
</protein>
<name>A0A336MUX2_CULSO</name>
<evidence type="ECO:0000313" key="2">
    <source>
        <dbReference type="EMBL" id="SSX32047.1"/>
    </source>
</evidence>
<dbReference type="AlphaFoldDB" id="A0A336MUX2"/>
<sequence>MATNDIKFNDNEISTDLEFTKTCLVTLFYGLLRNKGALPSQYPSVAFEIVVGPKFGIKTFNCGV</sequence>
<reference evidence="1" key="1">
    <citation type="submission" date="2018-04" db="EMBL/GenBank/DDBJ databases">
        <authorList>
            <person name="Go L.Y."/>
            <person name="Mitchell J.A."/>
        </authorList>
    </citation>
    <scope>NUCLEOTIDE SEQUENCE</scope>
    <source>
        <tissue evidence="1">Whole organism</tissue>
    </source>
</reference>
<accession>A0A336MUX2</accession>